<evidence type="ECO:0000313" key="2">
    <source>
        <dbReference type="EMBL" id="AUN95354.1"/>
    </source>
</evidence>
<name>A0A2I6S7W2_9RHOO</name>
<dbReference type="Proteomes" id="UP000242205">
    <property type="component" value="Chromosome"/>
</dbReference>
<dbReference type="AlphaFoldDB" id="A0A2I6S7W2"/>
<dbReference type="RefSeq" id="WP_102247403.1">
    <property type="nucleotide sequence ID" value="NZ_CP025682.1"/>
</dbReference>
<gene>
    <name evidence="2" type="ORF">C0099_10715</name>
</gene>
<reference evidence="2 3" key="1">
    <citation type="submission" date="2018-01" db="EMBL/GenBank/DDBJ databases">
        <authorList>
            <person name="Fu G.-Y."/>
        </authorList>
    </citation>
    <scope>NUCLEOTIDE SEQUENCE [LARGE SCALE GENOMIC DNA]</scope>
    <source>
        <strain evidence="2 3">SY39</strain>
    </source>
</reference>
<sequence length="170" mass="19008">MNTATDAHPTPWYRQRWPWILMIAPVTAMVLGFVLLYLAITTNDGLVVDDYYRQGRAIDQTMARSAQAAELGMVADLSLRAGEIRVRLSARDGVELPREIVVSVIHPTRAGFDQVLRLEAGYGGQYVGPLASLTAGRWHIQIEDRERAWRLHGDVQVPDGATVRILPYEV</sequence>
<evidence type="ECO:0000256" key="1">
    <source>
        <dbReference type="SAM" id="Phobius"/>
    </source>
</evidence>
<evidence type="ECO:0000313" key="3">
    <source>
        <dbReference type="Proteomes" id="UP000242205"/>
    </source>
</evidence>
<protein>
    <submittedName>
        <fullName evidence="2">Nitrogen fixation protein FixH</fullName>
    </submittedName>
</protein>
<dbReference type="EMBL" id="CP025682">
    <property type="protein sequence ID" value="AUN95354.1"/>
    <property type="molecule type" value="Genomic_DNA"/>
</dbReference>
<accession>A0A2I6S7W2</accession>
<dbReference type="OrthoDB" id="5295180at2"/>
<keyword evidence="1" id="KW-0812">Transmembrane</keyword>
<keyword evidence="1" id="KW-0472">Membrane</keyword>
<dbReference type="Pfam" id="PF05751">
    <property type="entry name" value="FixH"/>
    <property type="match status" value="1"/>
</dbReference>
<dbReference type="InterPro" id="IPR008620">
    <property type="entry name" value="FixH"/>
</dbReference>
<feature type="transmembrane region" description="Helical" evidence="1">
    <location>
        <begin position="19"/>
        <end position="40"/>
    </location>
</feature>
<organism evidence="2 3">
    <name type="scientific">Pseudazoarcus pumilus</name>
    <dbReference type="NCBI Taxonomy" id="2067960"/>
    <lineage>
        <taxon>Bacteria</taxon>
        <taxon>Pseudomonadati</taxon>
        <taxon>Pseudomonadota</taxon>
        <taxon>Betaproteobacteria</taxon>
        <taxon>Rhodocyclales</taxon>
        <taxon>Zoogloeaceae</taxon>
        <taxon>Pseudazoarcus</taxon>
    </lineage>
</organism>
<dbReference type="KEGG" id="atw:C0099_10715"/>
<keyword evidence="3" id="KW-1185">Reference proteome</keyword>
<proteinExistence type="predicted"/>
<keyword evidence="1" id="KW-1133">Transmembrane helix</keyword>